<dbReference type="EMBL" id="JMIR01000012">
    <property type="protein sequence ID" value="KEO83418.1"/>
    <property type="molecule type" value="Genomic_DNA"/>
</dbReference>
<dbReference type="eggNOG" id="ENOG5033PZS">
    <property type="taxonomic scope" value="Bacteria"/>
</dbReference>
<evidence type="ECO:0000313" key="1">
    <source>
        <dbReference type="EMBL" id="KEO83418.1"/>
    </source>
</evidence>
<gene>
    <name evidence="1" type="ORF">EL26_10615</name>
</gene>
<comment type="caution">
    <text evidence="1">The sequence shown here is derived from an EMBL/GenBank/DDBJ whole genome shotgun (WGS) entry which is preliminary data.</text>
</comment>
<name>A0A074LU38_9BACL</name>
<evidence type="ECO:0000313" key="2">
    <source>
        <dbReference type="Proteomes" id="UP000027931"/>
    </source>
</evidence>
<accession>A0A074LU38</accession>
<dbReference type="RefSeq" id="WP_038087662.1">
    <property type="nucleotide sequence ID" value="NZ_JMIR01000012.1"/>
</dbReference>
<reference evidence="1 2" key="1">
    <citation type="journal article" date="2013" name="Int. J. Syst. Evol. Microbiol.">
        <title>Tumebacillus flagellatus sp. nov., an alpha-amylase/pullulanase-producing bacterium isolated from cassava wastewater.</title>
        <authorList>
            <person name="Wang Q."/>
            <person name="Xie N."/>
            <person name="Qin Y."/>
            <person name="Shen N."/>
            <person name="Zhu J."/>
            <person name="Mi H."/>
            <person name="Huang R."/>
        </authorList>
    </citation>
    <scope>NUCLEOTIDE SEQUENCE [LARGE SCALE GENOMIC DNA]</scope>
    <source>
        <strain evidence="1 2">GST4</strain>
    </source>
</reference>
<dbReference type="Proteomes" id="UP000027931">
    <property type="component" value="Unassembled WGS sequence"/>
</dbReference>
<dbReference type="OrthoDB" id="2379186at2"/>
<proteinExistence type="predicted"/>
<dbReference type="AlphaFoldDB" id="A0A074LU38"/>
<organism evidence="1 2">
    <name type="scientific">Tumebacillus flagellatus</name>
    <dbReference type="NCBI Taxonomy" id="1157490"/>
    <lineage>
        <taxon>Bacteria</taxon>
        <taxon>Bacillati</taxon>
        <taxon>Bacillota</taxon>
        <taxon>Bacilli</taxon>
        <taxon>Bacillales</taxon>
        <taxon>Alicyclobacillaceae</taxon>
        <taxon>Tumebacillus</taxon>
    </lineage>
</organism>
<keyword evidence="2" id="KW-1185">Reference proteome</keyword>
<sequence length="489" mass="56680">MFVSRTELLHQFETLRRQAADPDLFLETETGGDLWVDGLNVLLSVEPEDFKSALDTFHASYDYEAASKVSCLQALHRYTVDSARIGEFELYQALALGMTWLSLQEETQAQFFNIPVRILNHSTALLLSPTYQAIWAHSYNAGITLFLDLDTHRLSTFRPEHGRIYQNGHTYVPGQTVKYPFQSFHHEMAHILLFHDLYPRTMGEGEAEDSTAFVHMETSISCLDELILSEIMAVRDDLNLIDDGYMAHSTFPEYGRFRYEVMQGLHAPLTRRSLALYRKRFVLLAEDDECRIADNRLKRHLLALHELPDEEVQRIREPFARYLHDQEMHASWAKQAASRNRIPSYRAVIELLPPEPFCLQKFQECLHPDAWTDRISLFSSDSLPELDSELRRVNQQRWKWREWLNRIAELRGFLETELDDLNSLVQSRLLAFADDAATVLRNGNDISPASHQAFTRDVADCLADIAVPKVRERALQMIEHPFTYLLEPR</sequence>
<protein>
    <submittedName>
        <fullName evidence="1">Uncharacterized protein</fullName>
    </submittedName>
</protein>